<dbReference type="Proteomes" id="UP000314294">
    <property type="component" value="Unassembled WGS sequence"/>
</dbReference>
<gene>
    <name evidence="1" type="ORF">EYF80_067890</name>
</gene>
<sequence>MQGRRCELLLPYLECEHCQPRLTVRGASPQQQAPCEVQLGPYGGLQSKVAWEIATYCKSRNADKSQVPTVACAHLCIHECFITTRLLQEI</sequence>
<name>A0A4Z2DZV4_9TELE</name>
<protein>
    <submittedName>
        <fullName evidence="1">Uncharacterized protein</fullName>
    </submittedName>
</protein>
<organism evidence="1 2">
    <name type="scientific">Liparis tanakae</name>
    <name type="common">Tanaka's snailfish</name>
    <dbReference type="NCBI Taxonomy" id="230148"/>
    <lineage>
        <taxon>Eukaryota</taxon>
        <taxon>Metazoa</taxon>
        <taxon>Chordata</taxon>
        <taxon>Craniata</taxon>
        <taxon>Vertebrata</taxon>
        <taxon>Euteleostomi</taxon>
        <taxon>Actinopterygii</taxon>
        <taxon>Neopterygii</taxon>
        <taxon>Teleostei</taxon>
        <taxon>Neoteleostei</taxon>
        <taxon>Acanthomorphata</taxon>
        <taxon>Eupercaria</taxon>
        <taxon>Perciformes</taxon>
        <taxon>Cottioidei</taxon>
        <taxon>Cottales</taxon>
        <taxon>Liparidae</taxon>
        <taxon>Liparis</taxon>
    </lineage>
</organism>
<dbReference type="AlphaFoldDB" id="A0A4Z2DZV4"/>
<keyword evidence="2" id="KW-1185">Reference proteome</keyword>
<proteinExistence type="predicted"/>
<accession>A0A4Z2DZV4</accession>
<reference evidence="1 2" key="1">
    <citation type="submission" date="2019-03" db="EMBL/GenBank/DDBJ databases">
        <title>First draft genome of Liparis tanakae, snailfish: a comprehensive survey of snailfish specific genes.</title>
        <authorList>
            <person name="Kim W."/>
            <person name="Song I."/>
            <person name="Jeong J.-H."/>
            <person name="Kim D."/>
            <person name="Kim S."/>
            <person name="Ryu S."/>
            <person name="Song J.Y."/>
            <person name="Lee S.K."/>
        </authorList>
    </citation>
    <scope>NUCLEOTIDE SEQUENCE [LARGE SCALE GENOMIC DNA]</scope>
    <source>
        <tissue evidence="1">Muscle</tissue>
    </source>
</reference>
<evidence type="ECO:0000313" key="1">
    <source>
        <dbReference type="EMBL" id="TNN21998.1"/>
    </source>
</evidence>
<comment type="caution">
    <text evidence="1">The sequence shown here is derived from an EMBL/GenBank/DDBJ whole genome shotgun (WGS) entry which is preliminary data.</text>
</comment>
<evidence type="ECO:0000313" key="2">
    <source>
        <dbReference type="Proteomes" id="UP000314294"/>
    </source>
</evidence>
<dbReference type="EMBL" id="SRLO01024740">
    <property type="protein sequence ID" value="TNN21998.1"/>
    <property type="molecule type" value="Genomic_DNA"/>
</dbReference>